<evidence type="ECO:0000313" key="6">
    <source>
        <dbReference type="Proteomes" id="UP001152795"/>
    </source>
</evidence>
<dbReference type="GO" id="GO:0005615">
    <property type="term" value="C:extracellular space"/>
    <property type="evidence" value="ECO:0007669"/>
    <property type="project" value="TreeGrafter"/>
</dbReference>
<name>A0A6S7G1K2_PARCT</name>
<dbReference type="SUPFAM" id="SSF56496">
    <property type="entry name" value="Fibrinogen C-terminal domain-like"/>
    <property type="match status" value="2"/>
</dbReference>
<dbReference type="Proteomes" id="UP001152795">
    <property type="component" value="Unassembled WGS sequence"/>
</dbReference>
<dbReference type="Gene3D" id="3.90.215.10">
    <property type="entry name" value="Gamma Fibrinogen, chain A, domain 1"/>
    <property type="match status" value="2"/>
</dbReference>
<proteinExistence type="predicted"/>
<dbReference type="PANTHER" id="PTHR16146:SF46">
    <property type="entry name" value="INTELECTIN-1A-RELATED"/>
    <property type="match status" value="1"/>
</dbReference>
<dbReference type="InterPro" id="IPR036056">
    <property type="entry name" value="Fibrinogen-like_C"/>
</dbReference>
<evidence type="ECO:0000256" key="1">
    <source>
        <dbReference type="ARBA" id="ARBA00022723"/>
    </source>
</evidence>
<dbReference type="AlphaFoldDB" id="A0A6S7G1K2"/>
<dbReference type="GO" id="GO:0070492">
    <property type="term" value="F:oligosaccharide binding"/>
    <property type="evidence" value="ECO:0007669"/>
    <property type="project" value="TreeGrafter"/>
</dbReference>
<dbReference type="InterPro" id="IPR014716">
    <property type="entry name" value="Fibrinogen_a/b/g_C_1"/>
</dbReference>
<protein>
    <submittedName>
        <fullName evidence="5">Uncharacterized protein</fullName>
    </submittedName>
</protein>
<evidence type="ECO:0000256" key="4">
    <source>
        <dbReference type="ARBA" id="ARBA00023157"/>
    </source>
</evidence>
<evidence type="ECO:0000313" key="5">
    <source>
        <dbReference type="EMBL" id="CAB3982512.1"/>
    </source>
</evidence>
<dbReference type="NCBIfam" id="NF040941">
    <property type="entry name" value="GGGWT_bact"/>
    <property type="match status" value="2"/>
</dbReference>
<gene>
    <name evidence="5" type="ORF">PACLA_8A048260</name>
</gene>
<keyword evidence="3" id="KW-0106">Calcium</keyword>
<organism evidence="5 6">
    <name type="scientific">Paramuricea clavata</name>
    <name type="common">Red gorgonian</name>
    <name type="synonym">Violescent sea-whip</name>
    <dbReference type="NCBI Taxonomy" id="317549"/>
    <lineage>
        <taxon>Eukaryota</taxon>
        <taxon>Metazoa</taxon>
        <taxon>Cnidaria</taxon>
        <taxon>Anthozoa</taxon>
        <taxon>Octocorallia</taxon>
        <taxon>Malacalcyonacea</taxon>
        <taxon>Plexauridae</taxon>
        <taxon>Paramuricea</taxon>
    </lineage>
</organism>
<sequence length="622" mass="69590">MIDGYSYGNVFDPAVDCSDIMNNLPEAMTGVYWIKTDKGPRKAWCDMETDGGGFIIVQNSPVSWDVPSQSILVHPLDSRRWSSLFGNMFIRDFRVQISTSKSFSNTKADWYYRFNSARKLTQLLLFDKDGCSSHHPGIGDVQLIKDLRNKKTVSTQFQCSRFGTHFHKSLGWGKMNDCLGSPCNSGFAVLKLTTTGSFSFSVVSSKSGIRNNSTAFIGCDRGKCCACYGPSSDKDYCAPKCQSINGGTILSEKNEIHAWFWVRTTLPKRVWKKCMEYEKTDQGGKIIKWHVDDDSGVPRKGPCSYPGDVRLNDGVAVVGNNETLQRLPNIEGLLSYRADNKKLYLRGKHHWKAMVNEGEVQALERKLNESNKRLLKLEQDSKVYASCRDVLKKTGRVKHGIYKIKVPETDYTNVYCHMTSLPGCAGGGWTLVMKINGKKETFHYSSSYWSNKQTYNLGGGMTGFDSQETKLPTYWNTPFKEICLGMKVNNELNFISIPYQASSLFSVIADGSYRSTNTGRAKWLSLVKGSGLQRYCNREGFNVQRNNRQRYPSSHSARIGAIGNNENDCNSPDSYLGFGAGLTSSKRTFCSMPKASNTCGNSAHCRSGGSKEMHAMGYIFVR</sequence>
<dbReference type="PANTHER" id="PTHR16146">
    <property type="entry name" value="INTELECTIN"/>
    <property type="match status" value="1"/>
</dbReference>
<evidence type="ECO:0000256" key="3">
    <source>
        <dbReference type="ARBA" id="ARBA00022837"/>
    </source>
</evidence>
<reference evidence="5" key="1">
    <citation type="submission" date="2020-04" db="EMBL/GenBank/DDBJ databases">
        <authorList>
            <person name="Alioto T."/>
            <person name="Alioto T."/>
            <person name="Gomez Garrido J."/>
        </authorList>
    </citation>
    <scope>NUCLEOTIDE SEQUENCE</scope>
    <source>
        <strain evidence="5">A484AB</strain>
    </source>
</reference>
<dbReference type="InterPro" id="IPR002181">
    <property type="entry name" value="Fibrinogen_a/b/g_C_dom"/>
</dbReference>
<dbReference type="PROSITE" id="PS51406">
    <property type="entry name" value="FIBRINOGEN_C_2"/>
    <property type="match status" value="1"/>
</dbReference>
<keyword evidence="2" id="KW-0430">Lectin</keyword>
<accession>A0A6S7G1K2</accession>
<comment type="caution">
    <text evidence="5">The sequence shown here is derived from an EMBL/GenBank/DDBJ whole genome shotgun (WGS) entry which is preliminary data.</text>
</comment>
<evidence type="ECO:0000256" key="2">
    <source>
        <dbReference type="ARBA" id="ARBA00022734"/>
    </source>
</evidence>
<dbReference type="OrthoDB" id="7940501at2759"/>
<keyword evidence="4" id="KW-1015">Disulfide bond</keyword>
<dbReference type="EMBL" id="CACRXK020000510">
    <property type="protein sequence ID" value="CAB3982512.1"/>
    <property type="molecule type" value="Genomic_DNA"/>
</dbReference>
<dbReference type="GO" id="GO:0046872">
    <property type="term" value="F:metal ion binding"/>
    <property type="evidence" value="ECO:0007669"/>
    <property type="project" value="UniProtKB-KW"/>
</dbReference>
<keyword evidence="1" id="KW-0479">Metal-binding</keyword>
<keyword evidence="6" id="KW-1185">Reference proteome</keyword>